<dbReference type="InterPro" id="IPR002569">
    <property type="entry name" value="Met_Sox_Rdtase_MsrA_dom"/>
</dbReference>
<dbReference type="Proteomes" id="UP000037460">
    <property type="component" value="Unassembled WGS sequence"/>
</dbReference>
<evidence type="ECO:0000313" key="7">
    <source>
        <dbReference type="Proteomes" id="UP000037460"/>
    </source>
</evidence>
<dbReference type="PANTHER" id="PTHR43774:SF1">
    <property type="entry name" value="PEPTIDE METHIONINE SULFOXIDE REDUCTASE MSRA 2"/>
    <property type="match status" value="1"/>
</dbReference>
<dbReference type="Gene3D" id="3.30.1060.10">
    <property type="entry name" value="Peptide methionine sulphoxide reductase MsrA"/>
    <property type="match status" value="1"/>
</dbReference>
<feature type="domain" description="Peptide methionine sulphoxide reductase MsrA" evidence="5">
    <location>
        <begin position="2"/>
        <end position="119"/>
    </location>
</feature>
<dbReference type="Pfam" id="PF01625">
    <property type="entry name" value="PMSR"/>
    <property type="match status" value="1"/>
</dbReference>
<evidence type="ECO:0000259" key="5">
    <source>
        <dbReference type="Pfam" id="PF01625"/>
    </source>
</evidence>
<comment type="caution">
    <text evidence="6">The sequence shown here is derived from an EMBL/GenBank/DDBJ whole genome shotgun (WGS) entry which is preliminary data.</text>
</comment>
<evidence type="ECO:0000256" key="2">
    <source>
        <dbReference type="ARBA" id="ARBA00012502"/>
    </source>
</evidence>
<gene>
    <name evidence="6" type="ORF">Ctob_000125</name>
</gene>
<accession>A0A0M0J2R5</accession>
<dbReference type="AlphaFoldDB" id="A0A0M0J2R5"/>
<protein>
    <recommendedName>
        <fullName evidence="2">peptide-methionine (S)-S-oxide reductase</fullName>
        <ecNumber evidence="2">1.8.4.11</ecNumber>
    </recommendedName>
    <alternativeName>
        <fullName evidence="4">Peptide-methionine (S)-S-oxide reductase</fullName>
    </alternativeName>
</protein>
<dbReference type="SUPFAM" id="SSF55068">
    <property type="entry name" value="Peptide methionine sulfoxide reductase"/>
    <property type="match status" value="1"/>
</dbReference>
<sequence>MEGITSSTVGYTGGKHGEPNYDTVCRGDGHTEAIKVEFDPAVISYERIMRKVLAQASGPPRKAQYMSAVWFMDDEQAKVAKQVAKELGKDREGVPILPAATWHDAEEYHQKYYEKQKKTLPRVCGLRR</sequence>
<dbReference type="EMBL" id="JWZX01003407">
    <property type="protein sequence ID" value="KOO20849.1"/>
    <property type="molecule type" value="Genomic_DNA"/>
</dbReference>
<name>A0A0M0J2R5_9EUKA</name>
<dbReference type="InterPro" id="IPR036509">
    <property type="entry name" value="Met_Sox_Rdtase_MsrA_sf"/>
</dbReference>
<evidence type="ECO:0000256" key="4">
    <source>
        <dbReference type="ARBA" id="ARBA00030643"/>
    </source>
</evidence>
<reference evidence="7" key="1">
    <citation type="journal article" date="2015" name="PLoS Genet.">
        <title>Genome Sequence and Transcriptome Analyses of Chrysochromulina tobin: Metabolic Tools for Enhanced Algal Fitness in the Prominent Order Prymnesiales (Haptophyceae).</title>
        <authorList>
            <person name="Hovde B.T."/>
            <person name="Deodato C.R."/>
            <person name="Hunsperger H.M."/>
            <person name="Ryken S.A."/>
            <person name="Yost W."/>
            <person name="Jha R.K."/>
            <person name="Patterson J."/>
            <person name="Monnat R.J. Jr."/>
            <person name="Barlow S.B."/>
            <person name="Starkenburg S.R."/>
            <person name="Cattolico R.A."/>
        </authorList>
    </citation>
    <scope>NUCLEOTIDE SEQUENCE</scope>
    <source>
        <strain evidence="7">CCMP291</strain>
    </source>
</reference>
<proteinExistence type="inferred from homology"/>
<dbReference type="GO" id="GO:0008113">
    <property type="term" value="F:peptide-methionine (S)-S-oxide reductase activity"/>
    <property type="evidence" value="ECO:0007669"/>
    <property type="project" value="UniProtKB-EC"/>
</dbReference>
<dbReference type="PANTHER" id="PTHR43774">
    <property type="entry name" value="PEPTIDE METHIONINE SULFOXIDE REDUCTASE"/>
    <property type="match status" value="1"/>
</dbReference>
<dbReference type="EC" id="1.8.4.11" evidence="2"/>
<organism evidence="6 7">
    <name type="scientific">Chrysochromulina tobinii</name>
    <dbReference type="NCBI Taxonomy" id="1460289"/>
    <lineage>
        <taxon>Eukaryota</taxon>
        <taxon>Haptista</taxon>
        <taxon>Haptophyta</taxon>
        <taxon>Prymnesiophyceae</taxon>
        <taxon>Prymnesiales</taxon>
        <taxon>Chrysochromulinaceae</taxon>
        <taxon>Chrysochromulina</taxon>
    </lineage>
</organism>
<evidence type="ECO:0000313" key="6">
    <source>
        <dbReference type="EMBL" id="KOO20849.1"/>
    </source>
</evidence>
<keyword evidence="7" id="KW-1185">Reference proteome</keyword>
<evidence type="ECO:0000256" key="3">
    <source>
        <dbReference type="ARBA" id="ARBA00023002"/>
    </source>
</evidence>
<comment type="similarity">
    <text evidence="1">Belongs to the MsrA Met sulfoxide reductase family.</text>
</comment>
<evidence type="ECO:0000256" key="1">
    <source>
        <dbReference type="ARBA" id="ARBA00005591"/>
    </source>
</evidence>
<dbReference type="OrthoDB" id="77405at2759"/>
<keyword evidence="3" id="KW-0560">Oxidoreductase</keyword>